<dbReference type="EMBL" id="QJKJ01007302">
    <property type="protein sequence ID" value="RDX83597.1"/>
    <property type="molecule type" value="Genomic_DNA"/>
</dbReference>
<dbReference type="AlphaFoldDB" id="A0A371FZ48"/>
<dbReference type="InterPro" id="IPR021109">
    <property type="entry name" value="Peptidase_aspartic_dom_sf"/>
</dbReference>
<gene>
    <name evidence="1" type="ORF">CR513_35468</name>
</gene>
<dbReference type="OrthoDB" id="778454at2759"/>
<evidence type="ECO:0000313" key="1">
    <source>
        <dbReference type="EMBL" id="RDX83597.1"/>
    </source>
</evidence>
<feature type="non-terminal residue" evidence="1">
    <location>
        <position position="1"/>
    </location>
</feature>
<evidence type="ECO:0000313" key="2">
    <source>
        <dbReference type="Proteomes" id="UP000257109"/>
    </source>
</evidence>
<dbReference type="PANTHER" id="PTHR33067:SF9">
    <property type="entry name" value="RNA-DIRECTED DNA POLYMERASE"/>
    <property type="match status" value="1"/>
</dbReference>
<evidence type="ECO:0008006" key="3">
    <source>
        <dbReference type="Google" id="ProtNLM"/>
    </source>
</evidence>
<dbReference type="Proteomes" id="UP000257109">
    <property type="component" value="Unassembled WGS sequence"/>
</dbReference>
<keyword evidence="2" id="KW-1185">Reference proteome</keyword>
<organism evidence="1 2">
    <name type="scientific">Mucuna pruriens</name>
    <name type="common">Velvet bean</name>
    <name type="synonym">Dolichos pruriens</name>
    <dbReference type="NCBI Taxonomy" id="157652"/>
    <lineage>
        <taxon>Eukaryota</taxon>
        <taxon>Viridiplantae</taxon>
        <taxon>Streptophyta</taxon>
        <taxon>Embryophyta</taxon>
        <taxon>Tracheophyta</taxon>
        <taxon>Spermatophyta</taxon>
        <taxon>Magnoliopsida</taxon>
        <taxon>eudicotyledons</taxon>
        <taxon>Gunneridae</taxon>
        <taxon>Pentapetalae</taxon>
        <taxon>rosids</taxon>
        <taxon>fabids</taxon>
        <taxon>Fabales</taxon>
        <taxon>Fabaceae</taxon>
        <taxon>Papilionoideae</taxon>
        <taxon>50 kb inversion clade</taxon>
        <taxon>NPAAA clade</taxon>
        <taxon>indigoferoid/millettioid clade</taxon>
        <taxon>Phaseoleae</taxon>
        <taxon>Mucuna</taxon>
    </lineage>
</organism>
<accession>A0A371FZ48</accession>
<comment type="caution">
    <text evidence="1">The sequence shown here is derived from an EMBL/GenBank/DDBJ whole genome shotgun (WGS) entry which is preliminary data.</text>
</comment>
<reference evidence="1" key="1">
    <citation type="submission" date="2018-05" db="EMBL/GenBank/DDBJ databases">
        <title>Draft genome of Mucuna pruriens seed.</title>
        <authorList>
            <person name="Nnadi N.E."/>
            <person name="Vos R."/>
            <person name="Hasami M.H."/>
            <person name="Devisetty U.K."/>
            <person name="Aguiy J.C."/>
        </authorList>
    </citation>
    <scope>NUCLEOTIDE SEQUENCE [LARGE SCALE GENOMIC DNA]</scope>
    <source>
        <strain evidence="1">JCA_2017</strain>
    </source>
</reference>
<protein>
    <recommendedName>
        <fullName evidence="3">Aspartic peptidase DDI1-type domain-containing protein</fullName>
    </recommendedName>
</protein>
<dbReference type="CDD" id="cd00303">
    <property type="entry name" value="retropepsin_like"/>
    <property type="match status" value="1"/>
</dbReference>
<sequence>MQFQQNLNATIQYLKIQVGQLATTMSQVQSTGSGHLPSQTIANPKGNMSVVSLRSVDAESKPKVDSLVQQQAKAVSLPFPTRTIPARKSETDKELIKMFRRVEINIPLLDAIKQILNYEKFLKELRMHKRKKMKGGVEKRGVVSALIKSEEVATLTQQAMSKKCRDPRIFFVPCTIVDCTFVDAMLDLGASINVMPSFIYKSLNFCDLEPTGMIIQLASRSVVQPLGILKDVLVQVNELIFPIDFYVLDMEDETSGIGSTLIQG</sequence>
<proteinExistence type="predicted"/>
<dbReference type="PANTHER" id="PTHR33067">
    <property type="entry name" value="RNA-DIRECTED DNA POLYMERASE-RELATED"/>
    <property type="match status" value="1"/>
</dbReference>
<name>A0A371FZ48_MUCPR</name>
<dbReference type="Gene3D" id="2.40.70.10">
    <property type="entry name" value="Acid Proteases"/>
    <property type="match status" value="1"/>
</dbReference>